<proteinExistence type="predicted"/>
<dbReference type="Proteomes" id="UP000245166">
    <property type="component" value="Unassembled WGS sequence"/>
</dbReference>
<dbReference type="PANTHER" id="PTHR37817:SF1">
    <property type="entry name" value="N-ACETYLTRANSFERASE EIS"/>
    <property type="match status" value="1"/>
</dbReference>
<evidence type="ECO:0000313" key="3">
    <source>
        <dbReference type="Proteomes" id="UP000245166"/>
    </source>
</evidence>
<dbReference type="Pfam" id="PF13527">
    <property type="entry name" value="Acetyltransf_9"/>
    <property type="match status" value="1"/>
</dbReference>
<gene>
    <name evidence="2" type="ORF">C8046_12035</name>
</gene>
<protein>
    <submittedName>
        <fullName evidence="2">GNAT family N-acetyltransferase</fullName>
    </submittedName>
</protein>
<dbReference type="Gene3D" id="3.40.630.30">
    <property type="match status" value="2"/>
</dbReference>
<dbReference type="InterPro" id="IPR041380">
    <property type="entry name" value="Acetyltransf_17"/>
</dbReference>
<name>A0A2U1ZWC1_9MICO</name>
<dbReference type="InterPro" id="IPR051554">
    <property type="entry name" value="Acetyltransferase_Eis"/>
</dbReference>
<dbReference type="InterPro" id="IPR016181">
    <property type="entry name" value="Acyl_CoA_acyltransferase"/>
</dbReference>
<dbReference type="InterPro" id="IPR025559">
    <property type="entry name" value="Eis_dom"/>
</dbReference>
<dbReference type="Gene3D" id="3.30.1050.10">
    <property type="entry name" value="SCP2 sterol-binding domain"/>
    <property type="match status" value="1"/>
</dbReference>
<keyword evidence="3" id="KW-1185">Reference proteome</keyword>
<feature type="domain" description="N-acetyltransferase" evidence="1">
    <location>
        <begin position="48"/>
        <end position="205"/>
    </location>
</feature>
<dbReference type="Pfam" id="PF13530">
    <property type="entry name" value="SCP2_2"/>
    <property type="match status" value="1"/>
</dbReference>
<evidence type="ECO:0000259" key="1">
    <source>
        <dbReference type="PROSITE" id="PS51186"/>
    </source>
</evidence>
<dbReference type="GO" id="GO:0030649">
    <property type="term" value="P:aminoglycoside antibiotic catabolic process"/>
    <property type="evidence" value="ECO:0007669"/>
    <property type="project" value="TreeGrafter"/>
</dbReference>
<dbReference type="SUPFAM" id="SSF55718">
    <property type="entry name" value="SCP-like"/>
    <property type="match status" value="1"/>
</dbReference>
<dbReference type="EMBL" id="PYHR01000002">
    <property type="protein sequence ID" value="PWD51278.1"/>
    <property type="molecule type" value="Genomic_DNA"/>
</dbReference>
<dbReference type="CDD" id="cd04301">
    <property type="entry name" value="NAT_SF"/>
    <property type="match status" value="1"/>
</dbReference>
<dbReference type="SUPFAM" id="SSF55729">
    <property type="entry name" value="Acyl-CoA N-acyltransferases (Nat)"/>
    <property type="match status" value="1"/>
</dbReference>
<dbReference type="PROSITE" id="PS51186">
    <property type="entry name" value="GNAT"/>
    <property type="match status" value="1"/>
</dbReference>
<dbReference type="Pfam" id="PF17668">
    <property type="entry name" value="Acetyltransf_17"/>
    <property type="match status" value="1"/>
</dbReference>
<dbReference type="AlphaFoldDB" id="A0A2U1ZWC1"/>
<comment type="caution">
    <text evidence="2">The sequence shown here is derived from an EMBL/GenBank/DDBJ whole genome shotgun (WGS) entry which is preliminary data.</text>
</comment>
<accession>A0A2U1ZWC1</accession>
<organism evidence="2 3">
    <name type="scientific">Serinibacter arcticus</name>
    <dbReference type="NCBI Taxonomy" id="1655435"/>
    <lineage>
        <taxon>Bacteria</taxon>
        <taxon>Bacillati</taxon>
        <taxon>Actinomycetota</taxon>
        <taxon>Actinomycetes</taxon>
        <taxon>Micrococcales</taxon>
        <taxon>Beutenbergiaceae</taxon>
        <taxon>Serinibacter</taxon>
    </lineage>
</organism>
<evidence type="ECO:0000313" key="2">
    <source>
        <dbReference type="EMBL" id="PWD51278.1"/>
    </source>
</evidence>
<dbReference type="InterPro" id="IPR000182">
    <property type="entry name" value="GNAT_dom"/>
</dbReference>
<dbReference type="GO" id="GO:0034069">
    <property type="term" value="F:aminoglycoside N-acetyltransferase activity"/>
    <property type="evidence" value="ECO:0007669"/>
    <property type="project" value="TreeGrafter"/>
</dbReference>
<reference evidence="2 3" key="1">
    <citation type="submission" date="2018-03" db="EMBL/GenBank/DDBJ databases">
        <title>Genome assembly of novel Miniimonas species PCH200.</title>
        <authorList>
            <person name="Thakur V."/>
            <person name="Kumar V."/>
            <person name="Singh D."/>
        </authorList>
    </citation>
    <scope>NUCLEOTIDE SEQUENCE [LARGE SCALE GENOMIC DNA]</scope>
    <source>
        <strain evidence="2 3">PCH200</strain>
    </source>
</reference>
<dbReference type="PANTHER" id="PTHR37817">
    <property type="entry name" value="N-ACETYLTRANSFERASE EIS"/>
    <property type="match status" value="1"/>
</dbReference>
<sequence>MSVTVASVGVMTDQNAAQPSDLSDLSALDAGTVPLDPASTAALAAVGLTYRKVDVAGEDFDRFALAMDRGFLGQRGTPEQLEGFRGAMDGRRPIGVFDDAAVESGVPVATVDTWVEEVTVDVGRVLPMWAISGVTVSPTHRRRGIARAMLEGELRSAAAAGFPIAGLTVSEATIYGRYGFGQAATATSWSVDARRAGWIGPRPTEGERPGRIDPIEREHAREDVTALHDVVRRGRPGEIRAWANLWRFTVGLGAGQEGAAKVRAVRYTDADGVRRGVLVYEIENHPDDFTKNTLAVRSLIADGPEAYAALWRFALTHDLVATVKAELLSADEPLRWLIADTRAATVTERDHHWLRVLDVAACLEARTYRVPGAVTFVVSDPVGLTDGAWTLTIDEDGAGSVTAGEAGAGAGGHEVHLGIAELSALLVGGVRATTLRAAGRVECDGDAASWLDVALAPLAQPRLSVWY</sequence>
<dbReference type="InterPro" id="IPR036527">
    <property type="entry name" value="SCP2_sterol-bd_dom_sf"/>
</dbReference>